<reference evidence="2" key="1">
    <citation type="submission" date="2014-03" db="EMBL/GenBank/DDBJ databases">
        <authorList>
            <person name="Aksoy S."/>
            <person name="Warren W."/>
            <person name="Wilson R.K."/>
        </authorList>
    </citation>
    <scope>NUCLEOTIDE SEQUENCE [LARGE SCALE GENOMIC DNA]</scope>
    <source>
        <strain evidence="2">IAEA</strain>
    </source>
</reference>
<dbReference type="GO" id="GO:0070772">
    <property type="term" value="C:PAS complex"/>
    <property type="evidence" value="ECO:0007669"/>
    <property type="project" value="InterPro"/>
</dbReference>
<dbReference type="VEuPathDB" id="VectorBase:GPAI016817"/>
<dbReference type="STRING" id="7398.A0A1A9ZJH9"/>
<name>A0A1A9ZJH9_GLOPL</name>
<dbReference type="GO" id="GO:0006661">
    <property type="term" value="P:phosphatidylinositol biosynthetic process"/>
    <property type="evidence" value="ECO:0007669"/>
    <property type="project" value="InterPro"/>
</dbReference>
<dbReference type="EnsemblMetazoa" id="GPAI016817-RA">
    <property type="protein sequence ID" value="GPAI016817-PA"/>
    <property type="gene ID" value="GPAI016817"/>
</dbReference>
<sequence>MESPYAPLSESAAKALGDKMYDKRKVASQEIEKMVTEFNLKNNSAQIRKLIEVLSNDFAGSRDANKRKGGLIGLAATSLGLGKACTLINNNGFIHFPLNLLFRIPTNMSMNWLRLSYIV</sequence>
<evidence type="ECO:0000313" key="2">
    <source>
        <dbReference type="Proteomes" id="UP000092445"/>
    </source>
</evidence>
<reference evidence="1" key="2">
    <citation type="submission" date="2020-05" db="UniProtKB">
        <authorList>
            <consortium name="EnsemblMetazoa"/>
        </authorList>
    </citation>
    <scope>IDENTIFICATION</scope>
    <source>
        <strain evidence="1">IAEA</strain>
    </source>
</reference>
<dbReference type="AlphaFoldDB" id="A0A1A9ZJH9"/>
<dbReference type="PANTHER" id="PTHR16023:SF0">
    <property type="entry name" value="PROTEIN VAC14 HOMOLOG"/>
    <property type="match status" value="1"/>
</dbReference>
<dbReference type="PANTHER" id="PTHR16023">
    <property type="entry name" value="TAX1 BINDING PROTEIN-RELATED"/>
    <property type="match status" value="1"/>
</dbReference>
<keyword evidence="2" id="KW-1185">Reference proteome</keyword>
<dbReference type="InterPro" id="IPR026825">
    <property type="entry name" value="Vac14"/>
</dbReference>
<evidence type="ECO:0000313" key="1">
    <source>
        <dbReference type="EnsemblMetazoa" id="GPAI016817-PA"/>
    </source>
</evidence>
<organism evidence="1 2">
    <name type="scientific">Glossina pallidipes</name>
    <name type="common">Tsetse fly</name>
    <dbReference type="NCBI Taxonomy" id="7398"/>
    <lineage>
        <taxon>Eukaryota</taxon>
        <taxon>Metazoa</taxon>
        <taxon>Ecdysozoa</taxon>
        <taxon>Arthropoda</taxon>
        <taxon>Hexapoda</taxon>
        <taxon>Insecta</taxon>
        <taxon>Pterygota</taxon>
        <taxon>Neoptera</taxon>
        <taxon>Endopterygota</taxon>
        <taxon>Diptera</taxon>
        <taxon>Brachycera</taxon>
        <taxon>Muscomorpha</taxon>
        <taxon>Hippoboscoidea</taxon>
        <taxon>Glossinidae</taxon>
        <taxon>Glossina</taxon>
    </lineage>
</organism>
<accession>A0A1A9ZJH9</accession>
<dbReference type="Proteomes" id="UP000092445">
    <property type="component" value="Unassembled WGS sequence"/>
</dbReference>
<proteinExistence type="predicted"/>
<protein>
    <submittedName>
        <fullName evidence="1">Uncharacterized protein</fullName>
    </submittedName>
</protein>
<dbReference type="GO" id="GO:0010008">
    <property type="term" value="C:endosome membrane"/>
    <property type="evidence" value="ECO:0007669"/>
    <property type="project" value="TreeGrafter"/>
</dbReference>